<dbReference type="GO" id="GO:0003677">
    <property type="term" value="F:DNA binding"/>
    <property type="evidence" value="ECO:0007669"/>
    <property type="project" value="InterPro"/>
</dbReference>
<dbReference type="Proteomes" id="UP000236724">
    <property type="component" value="Unassembled WGS sequence"/>
</dbReference>
<dbReference type="EMBL" id="FMSV02000556">
    <property type="protein sequence ID" value="SEH08783.1"/>
    <property type="molecule type" value="Genomic_DNA"/>
</dbReference>
<proteinExistence type="predicted"/>
<dbReference type="AlphaFoldDB" id="A0A1H6FGK1"/>
<accession>A0A1H6FGK1</accession>
<dbReference type="Pfam" id="PF01609">
    <property type="entry name" value="DDE_Tnp_1"/>
    <property type="match status" value="1"/>
</dbReference>
<dbReference type="GO" id="GO:0004803">
    <property type="term" value="F:transposase activity"/>
    <property type="evidence" value="ECO:0007669"/>
    <property type="project" value="InterPro"/>
</dbReference>
<feature type="domain" description="Transposase IS4-like" evidence="1">
    <location>
        <begin position="4"/>
        <end position="76"/>
    </location>
</feature>
<dbReference type="PANTHER" id="PTHR30007">
    <property type="entry name" value="PHP DOMAIN PROTEIN"/>
    <property type="match status" value="1"/>
</dbReference>
<evidence type="ECO:0000259" key="1">
    <source>
        <dbReference type="Pfam" id="PF01609"/>
    </source>
</evidence>
<name>A0A1H6FGK1_9GAMM</name>
<dbReference type="GO" id="GO:0006313">
    <property type="term" value="P:DNA transposition"/>
    <property type="evidence" value="ECO:0007669"/>
    <property type="project" value="InterPro"/>
</dbReference>
<dbReference type="PANTHER" id="PTHR30007:SF0">
    <property type="entry name" value="TRANSPOSASE"/>
    <property type="match status" value="1"/>
</dbReference>
<evidence type="ECO:0000313" key="3">
    <source>
        <dbReference type="Proteomes" id="UP000236724"/>
    </source>
</evidence>
<organism evidence="2 3">
    <name type="scientific">Candidatus Venteria ishoeyi</name>
    <dbReference type="NCBI Taxonomy" id="1899563"/>
    <lineage>
        <taxon>Bacteria</taxon>
        <taxon>Pseudomonadati</taxon>
        <taxon>Pseudomonadota</taxon>
        <taxon>Gammaproteobacteria</taxon>
        <taxon>Thiotrichales</taxon>
        <taxon>Thiotrichaceae</taxon>
        <taxon>Venteria</taxon>
    </lineage>
</organism>
<protein>
    <submittedName>
        <fullName evidence="2">Transposase DDE domain protein</fullName>
    </submittedName>
</protein>
<evidence type="ECO:0000313" key="2">
    <source>
        <dbReference type="EMBL" id="SEH08783.1"/>
    </source>
</evidence>
<keyword evidence="3" id="KW-1185">Reference proteome</keyword>
<gene>
    <name evidence="2" type="ORF">MBHS_04676</name>
</gene>
<sequence>MDRRKRHILVDTLGLILVVFITAANAGERCGLQELLLDYFAERVRCLRKIWVDGGYSGEPLLTWVHKLKKTWKISLEVVEKMAIFYSIL</sequence>
<dbReference type="InterPro" id="IPR002559">
    <property type="entry name" value="Transposase_11"/>
</dbReference>
<reference evidence="2 3" key="1">
    <citation type="submission" date="2016-10" db="EMBL/GenBank/DDBJ databases">
        <authorList>
            <person name="de Groot N.N."/>
        </authorList>
    </citation>
    <scope>NUCLEOTIDE SEQUENCE [LARGE SCALE GENOMIC DNA]</scope>
    <source>
        <strain evidence="2">MBHS1</strain>
    </source>
</reference>